<dbReference type="SUPFAM" id="SSF48371">
    <property type="entry name" value="ARM repeat"/>
    <property type="match status" value="1"/>
</dbReference>
<gene>
    <name evidence="1" type="ORF">LZ24_02265</name>
</gene>
<dbReference type="RefSeq" id="WP_144685384.1">
    <property type="nucleotide sequence ID" value="NZ_VLLC01000017.1"/>
</dbReference>
<dbReference type="EMBL" id="VLLC01000017">
    <property type="protein sequence ID" value="TWI70695.1"/>
    <property type="molecule type" value="Genomic_DNA"/>
</dbReference>
<dbReference type="Gene3D" id="1.25.10.10">
    <property type="entry name" value="Leucine-rich Repeat Variant"/>
    <property type="match status" value="1"/>
</dbReference>
<dbReference type="InterPro" id="IPR011989">
    <property type="entry name" value="ARM-like"/>
</dbReference>
<dbReference type="InterPro" id="IPR054701">
    <property type="entry name" value="DVU0298-like"/>
</dbReference>
<dbReference type="NCBIfam" id="NF045662">
    <property type="entry name" value="DVU0298_fam"/>
    <property type="match status" value="1"/>
</dbReference>
<sequence length="222" mass="25100">MDRRELKTHVLSCLNLKDKEVMERALQALPALRAVGPVMGAFCHDKEEIRWSAVTGMGAVCEALFKEDPEGVRRVMRRLIWMLNDESGGIGWGCGEAMGEIMARIPRIAHEYHRILCSYMDPDGNFQENPLLQRGILWGLARLAQAFPAFAQEMIPVLGFHLNSDDPEILVPALMLARMLKDPAHMPFIEKHLEDARCLRFYWNGDFIPVKIGELAGRCQGS</sequence>
<proteinExistence type="predicted"/>
<evidence type="ECO:0000313" key="1">
    <source>
        <dbReference type="EMBL" id="TWI70695.1"/>
    </source>
</evidence>
<organism evidence="1 2">
    <name type="scientific">Desulfobotulus alkaliphilus</name>
    <dbReference type="NCBI Taxonomy" id="622671"/>
    <lineage>
        <taxon>Bacteria</taxon>
        <taxon>Pseudomonadati</taxon>
        <taxon>Thermodesulfobacteriota</taxon>
        <taxon>Desulfobacteria</taxon>
        <taxon>Desulfobacterales</taxon>
        <taxon>Desulfobacteraceae</taxon>
        <taxon>Desulfobotulus</taxon>
    </lineage>
</organism>
<reference evidence="1 2" key="1">
    <citation type="submission" date="2019-07" db="EMBL/GenBank/DDBJ databases">
        <title>Genome sequencing of 100 strains of the haloalkaliphilic chemolithoautotrophic sulfur-oxidizing bacterium Thioalkalivibrio.</title>
        <authorList>
            <person name="Muyzer G."/>
        </authorList>
    </citation>
    <scope>NUCLEOTIDE SEQUENCE [LARGE SCALE GENOMIC DNA]</scope>
    <source>
        <strain evidence="1 2">ASO4-4</strain>
    </source>
</reference>
<dbReference type="Proteomes" id="UP000318307">
    <property type="component" value="Unassembled WGS sequence"/>
</dbReference>
<keyword evidence="2" id="KW-1185">Reference proteome</keyword>
<evidence type="ECO:0008006" key="3">
    <source>
        <dbReference type="Google" id="ProtNLM"/>
    </source>
</evidence>
<protein>
    <recommendedName>
        <fullName evidence="3">HEAT repeat protein</fullName>
    </recommendedName>
</protein>
<accession>A0A562RNP8</accession>
<dbReference type="OrthoDB" id="5430983at2"/>
<name>A0A562RNP8_9BACT</name>
<comment type="caution">
    <text evidence="1">The sequence shown here is derived from an EMBL/GenBank/DDBJ whole genome shotgun (WGS) entry which is preliminary data.</text>
</comment>
<dbReference type="InterPro" id="IPR016024">
    <property type="entry name" value="ARM-type_fold"/>
</dbReference>
<dbReference type="AlphaFoldDB" id="A0A562RNP8"/>
<evidence type="ECO:0000313" key="2">
    <source>
        <dbReference type="Proteomes" id="UP000318307"/>
    </source>
</evidence>